<organism evidence="1 2">
    <name type="scientific">Salinactinospora qingdaonensis</name>
    <dbReference type="NCBI Taxonomy" id="702744"/>
    <lineage>
        <taxon>Bacteria</taxon>
        <taxon>Bacillati</taxon>
        <taxon>Actinomycetota</taxon>
        <taxon>Actinomycetes</taxon>
        <taxon>Streptosporangiales</taxon>
        <taxon>Nocardiopsidaceae</taxon>
        <taxon>Salinactinospora</taxon>
    </lineage>
</organism>
<name>A0ABP7FIG7_9ACTN</name>
<evidence type="ECO:0008006" key="3">
    <source>
        <dbReference type="Google" id="ProtNLM"/>
    </source>
</evidence>
<reference evidence="2" key="1">
    <citation type="journal article" date="2019" name="Int. J. Syst. Evol. Microbiol.">
        <title>The Global Catalogue of Microorganisms (GCM) 10K type strain sequencing project: providing services to taxonomists for standard genome sequencing and annotation.</title>
        <authorList>
            <consortium name="The Broad Institute Genomics Platform"/>
            <consortium name="The Broad Institute Genome Sequencing Center for Infectious Disease"/>
            <person name="Wu L."/>
            <person name="Ma J."/>
        </authorList>
    </citation>
    <scope>NUCLEOTIDE SEQUENCE [LARGE SCALE GENOMIC DNA]</scope>
    <source>
        <strain evidence="2">JCM 17137</strain>
    </source>
</reference>
<gene>
    <name evidence="1" type="ORF">GCM10022402_19110</name>
</gene>
<sequence length="72" mass="7756">MTPPPKAQSHESPDEHHPVLARLCRHSPPQDYRVAYEAGITPAVMAAHTGWSLPTVYARLRAAATVMDPGAA</sequence>
<keyword evidence="2" id="KW-1185">Reference proteome</keyword>
<dbReference type="Proteomes" id="UP001500908">
    <property type="component" value="Unassembled WGS sequence"/>
</dbReference>
<dbReference type="RefSeq" id="WP_344969802.1">
    <property type="nucleotide sequence ID" value="NZ_BAABDD010000007.1"/>
</dbReference>
<accession>A0ABP7FIG7</accession>
<proteinExistence type="predicted"/>
<comment type="caution">
    <text evidence="1">The sequence shown here is derived from an EMBL/GenBank/DDBJ whole genome shotgun (WGS) entry which is preliminary data.</text>
</comment>
<evidence type="ECO:0000313" key="2">
    <source>
        <dbReference type="Proteomes" id="UP001500908"/>
    </source>
</evidence>
<dbReference type="EMBL" id="BAABDD010000007">
    <property type="protein sequence ID" value="GAA3739526.1"/>
    <property type="molecule type" value="Genomic_DNA"/>
</dbReference>
<evidence type="ECO:0000313" key="1">
    <source>
        <dbReference type="EMBL" id="GAA3739526.1"/>
    </source>
</evidence>
<protein>
    <recommendedName>
        <fullName evidence="3">Sigma-70, region 4</fullName>
    </recommendedName>
</protein>